<keyword evidence="2" id="KW-1185">Reference proteome</keyword>
<dbReference type="PANTHER" id="PTHR39550">
    <property type="entry name" value="SLL0658 PROTEIN"/>
    <property type="match status" value="1"/>
</dbReference>
<dbReference type="InterPro" id="IPR021799">
    <property type="entry name" value="PIN-like_prokaryotic"/>
</dbReference>
<dbReference type="RefSeq" id="WP_259102372.1">
    <property type="nucleotide sequence ID" value="NZ_CP130455.1"/>
</dbReference>
<dbReference type="Proteomes" id="UP001204798">
    <property type="component" value="Unassembled WGS sequence"/>
</dbReference>
<protein>
    <submittedName>
        <fullName evidence="1">Nucleic acid-binding protein</fullName>
    </submittedName>
</protein>
<name>A0ABT2ETW4_9BACT</name>
<gene>
    <name evidence="1" type="ORF">M2350_003749</name>
</gene>
<dbReference type="Pfam" id="PF11848">
    <property type="entry name" value="DUF3368"/>
    <property type="match status" value="1"/>
</dbReference>
<comment type="caution">
    <text evidence="1">The sequence shown here is derived from an EMBL/GenBank/DDBJ whole genome shotgun (WGS) entry which is preliminary data.</text>
</comment>
<accession>A0ABT2ETW4</accession>
<sequence>MKEPAVADSTCLIGLERIGRLDLLKALFEPIIIPPKVQEEFGATLEWLKVQTPSNQMLVNVLKFVVDEGEAEAIALALEKGWRLIVDDRKARIWAKRLGIKVIGTAGILVRSKRAGLVSSIKPLLEALKQTGFHLSSDLVEEVLRLVGED</sequence>
<organism evidence="1 2">
    <name type="scientific">Candidatus Fervidibacter sacchari</name>
    <dbReference type="NCBI Taxonomy" id="1448929"/>
    <lineage>
        <taxon>Bacteria</taxon>
        <taxon>Candidatus Fervidibacterota</taxon>
        <taxon>Candidatus Fervidibacter</taxon>
    </lineage>
</organism>
<reference evidence="1 2" key="1">
    <citation type="submission" date="2022-08" db="EMBL/GenBank/DDBJ databases">
        <title>Bacterial and archaeal communities from various locations to study Microbial Dark Matter (Phase II).</title>
        <authorList>
            <person name="Stepanauskas R."/>
        </authorList>
    </citation>
    <scope>NUCLEOTIDE SEQUENCE [LARGE SCALE GENOMIC DNA]</scope>
    <source>
        <strain evidence="1 2">PD1</strain>
    </source>
</reference>
<dbReference type="PANTHER" id="PTHR39550:SF1">
    <property type="entry name" value="SLL0658 PROTEIN"/>
    <property type="match status" value="1"/>
</dbReference>
<proteinExistence type="predicted"/>
<dbReference type="EMBL" id="JANUCP010000013">
    <property type="protein sequence ID" value="MCS3921300.1"/>
    <property type="molecule type" value="Genomic_DNA"/>
</dbReference>
<evidence type="ECO:0000313" key="1">
    <source>
        <dbReference type="EMBL" id="MCS3921300.1"/>
    </source>
</evidence>
<evidence type="ECO:0000313" key="2">
    <source>
        <dbReference type="Proteomes" id="UP001204798"/>
    </source>
</evidence>